<dbReference type="RefSeq" id="WP_316433468.1">
    <property type="nucleotide sequence ID" value="NZ_CP053586.1"/>
</dbReference>
<keyword evidence="2" id="KW-0808">Transferase</keyword>
<accession>A0AA96WBX0</accession>
<dbReference type="AlphaFoldDB" id="A0AA96WBX0"/>
<dbReference type="InterPro" id="IPR004629">
    <property type="entry name" value="WecG_TagA_CpsF"/>
</dbReference>
<dbReference type="NCBIfam" id="TIGR00696">
    <property type="entry name" value="wecG_tagA_cpsF"/>
    <property type="match status" value="1"/>
</dbReference>
<gene>
    <name evidence="3" type="ORF">HJG54_03870</name>
</gene>
<dbReference type="PANTHER" id="PTHR34136">
    <property type="match status" value="1"/>
</dbReference>
<keyword evidence="1" id="KW-0328">Glycosyltransferase</keyword>
<dbReference type="CDD" id="cd06533">
    <property type="entry name" value="Glyco_transf_WecG_TagA"/>
    <property type="match status" value="1"/>
</dbReference>
<organism evidence="3">
    <name type="scientific">Leptolyngbya sp. NK1-12</name>
    <dbReference type="NCBI Taxonomy" id="2547451"/>
    <lineage>
        <taxon>Bacteria</taxon>
        <taxon>Bacillati</taxon>
        <taxon>Cyanobacteriota</taxon>
        <taxon>Cyanophyceae</taxon>
        <taxon>Leptolyngbyales</taxon>
        <taxon>Leptolyngbyaceae</taxon>
        <taxon>Leptolyngbya group</taxon>
        <taxon>Leptolyngbya</taxon>
    </lineage>
</organism>
<dbReference type="Pfam" id="PF03808">
    <property type="entry name" value="Glyco_tran_WecG"/>
    <property type="match status" value="1"/>
</dbReference>
<evidence type="ECO:0000313" key="3">
    <source>
        <dbReference type="EMBL" id="WNZ22090.1"/>
    </source>
</evidence>
<evidence type="ECO:0000256" key="1">
    <source>
        <dbReference type="ARBA" id="ARBA00022676"/>
    </source>
</evidence>
<reference evidence="3" key="1">
    <citation type="submission" date="2020-05" db="EMBL/GenBank/DDBJ databases">
        <authorList>
            <person name="Zhu T."/>
            <person name="Keshari N."/>
            <person name="Lu X."/>
        </authorList>
    </citation>
    <scope>NUCLEOTIDE SEQUENCE</scope>
    <source>
        <strain evidence="3">NK1-12</strain>
    </source>
</reference>
<protein>
    <submittedName>
        <fullName evidence="3">WecB/TagA/CpsF family glycosyltransferase</fullName>
    </submittedName>
</protein>
<dbReference type="EMBL" id="CP053586">
    <property type="protein sequence ID" value="WNZ22090.1"/>
    <property type="molecule type" value="Genomic_DNA"/>
</dbReference>
<name>A0AA96WBX0_9CYAN</name>
<dbReference type="PANTHER" id="PTHR34136:SF1">
    <property type="entry name" value="UDP-N-ACETYL-D-MANNOSAMINURONIC ACID TRANSFERASE"/>
    <property type="match status" value="1"/>
</dbReference>
<sequence length="269" mass="30737">MSSVKLLNTAIDNLTMAELLLKLNQGVVFTPNVDHLVRLQKDREFFEAYSTADFRTCDSKILYYISRLLGSPICEKISGSDLFPAFYWYHRSNRDIKIFLLGAAEGVAAEAQRRINAKVGREIIVGAHSPSYGFENNEAECQKLIDLVNQSEATVLAIGVGSPKQEKFIYKYRDQFKNIKIFMAIGATIDFEAGNVSRAPRWISEMGLEWLHRLLSEPRRLWKRYLIEGPSFFWYALLQLLDLYVEPFADAKPQEQKPSSPVKCDSLLI</sequence>
<evidence type="ECO:0000256" key="2">
    <source>
        <dbReference type="ARBA" id="ARBA00022679"/>
    </source>
</evidence>
<proteinExistence type="predicted"/>
<dbReference type="GO" id="GO:0016758">
    <property type="term" value="F:hexosyltransferase activity"/>
    <property type="evidence" value="ECO:0007669"/>
    <property type="project" value="TreeGrafter"/>
</dbReference>